<dbReference type="AlphaFoldDB" id="A0A5B7JCK7"/>
<organism evidence="1 2">
    <name type="scientific">Portunus trituberculatus</name>
    <name type="common">Swimming crab</name>
    <name type="synonym">Neptunus trituberculatus</name>
    <dbReference type="NCBI Taxonomy" id="210409"/>
    <lineage>
        <taxon>Eukaryota</taxon>
        <taxon>Metazoa</taxon>
        <taxon>Ecdysozoa</taxon>
        <taxon>Arthropoda</taxon>
        <taxon>Crustacea</taxon>
        <taxon>Multicrustacea</taxon>
        <taxon>Malacostraca</taxon>
        <taxon>Eumalacostraca</taxon>
        <taxon>Eucarida</taxon>
        <taxon>Decapoda</taxon>
        <taxon>Pleocyemata</taxon>
        <taxon>Brachyura</taxon>
        <taxon>Eubrachyura</taxon>
        <taxon>Portunoidea</taxon>
        <taxon>Portunidae</taxon>
        <taxon>Portuninae</taxon>
        <taxon>Portunus</taxon>
    </lineage>
</organism>
<evidence type="ECO:0000313" key="2">
    <source>
        <dbReference type="Proteomes" id="UP000324222"/>
    </source>
</evidence>
<accession>A0A5B7JCK7</accession>
<keyword evidence="2" id="KW-1185">Reference proteome</keyword>
<dbReference type="Proteomes" id="UP000324222">
    <property type="component" value="Unassembled WGS sequence"/>
</dbReference>
<evidence type="ECO:0000313" key="1">
    <source>
        <dbReference type="EMBL" id="MPC92083.1"/>
    </source>
</evidence>
<reference evidence="1 2" key="1">
    <citation type="submission" date="2019-05" db="EMBL/GenBank/DDBJ databases">
        <title>Another draft genome of Portunus trituberculatus and its Hox gene families provides insights of decapod evolution.</title>
        <authorList>
            <person name="Jeong J.-H."/>
            <person name="Song I."/>
            <person name="Kim S."/>
            <person name="Choi T."/>
            <person name="Kim D."/>
            <person name="Ryu S."/>
            <person name="Kim W."/>
        </authorList>
    </citation>
    <scope>NUCLEOTIDE SEQUENCE [LARGE SCALE GENOMIC DNA]</scope>
    <source>
        <tissue evidence="1">Muscle</tissue>
    </source>
</reference>
<proteinExistence type="predicted"/>
<comment type="caution">
    <text evidence="1">The sequence shown here is derived from an EMBL/GenBank/DDBJ whole genome shotgun (WGS) entry which is preliminary data.</text>
</comment>
<sequence length="110" mass="12378">MEETGVDEGDRYGWRRQVWMKGTGVDEGDRCGWRRQVWMKGTGVDEGNRDRIVKCQGIKQERGHTAPGGYCTAERVWDGTGIDSLGMSSPSCFALPTRLDTFTQYHNNSS</sequence>
<gene>
    <name evidence="1" type="ORF">E2C01_087155</name>
</gene>
<name>A0A5B7JCK7_PORTR</name>
<protein>
    <submittedName>
        <fullName evidence="1">Uncharacterized protein</fullName>
    </submittedName>
</protein>
<dbReference type="EMBL" id="VSRR010090060">
    <property type="protein sequence ID" value="MPC92083.1"/>
    <property type="molecule type" value="Genomic_DNA"/>
</dbReference>